<dbReference type="GO" id="GO:0008934">
    <property type="term" value="F:inositol monophosphate 1-phosphatase activity"/>
    <property type="evidence" value="ECO:0007669"/>
    <property type="project" value="TreeGrafter"/>
</dbReference>
<sequence length="234" mass="26283">MNYFRTSVKVETKSDQSPVTIADKKVEEMLRKRIMRSFPDHGIIGEEFGSEEDHREWVWTIDPIDGTRSFIRGLPLFSTLVSLLHHGKPVLGIISLPALGETAWAIKNQGAWLKEERLHVSKHSKIQGAALATGDVYCFREKKRMRLLNQLHREAGLVRTYPDAFGHLMAIRGIVDAMVDPWAYIWDFAPCKVMAEEAGGTFINMGGTGNDVNLRQGSALVGNKTLVKKLNQLI</sequence>
<gene>
    <name evidence="6" type="ORF">G3M70_15155</name>
</gene>
<dbReference type="GO" id="GO:0006020">
    <property type="term" value="P:inositol metabolic process"/>
    <property type="evidence" value="ECO:0007669"/>
    <property type="project" value="TreeGrafter"/>
</dbReference>
<evidence type="ECO:0000313" key="6">
    <source>
        <dbReference type="EMBL" id="QPJ63838.1"/>
    </source>
</evidence>
<dbReference type="Gene3D" id="3.30.540.10">
    <property type="entry name" value="Fructose-1,6-Bisphosphatase, subunit A, domain 1"/>
    <property type="match status" value="1"/>
</dbReference>
<dbReference type="PANTHER" id="PTHR20854">
    <property type="entry name" value="INOSITOL MONOPHOSPHATASE"/>
    <property type="match status" value="1"/>
</dbReference>
<dbReference type="InterPro" id="IPR020583">
    <property type="entry name" value="Inositol_monoP_metal-BS"/>
</dbReference>
<dbReference type="SUPFAM" id="SSF56655">
    <property type="entry name" value="Carbohydrate phosphatase"/>
    <property type="match status" value="1"/>
</dbReference>
<feature type="binding site" evidence="5">
    <location>
        <position position="62"/>
    </location>
    <ligand>
        <name>Mg(2+)</name>
        <dbReference type="ChEBI" id="CHEBI:18420"/>
        <label>1</label>
        <note>catalytic</note>
    </ligand>
</feature>
<dbReference type="AlphaFoldDB" id="A0A7T0BZM2"/>
<proteinExistence type="predicted"/>
<feature type="binding site" evidence="5">
    <location>
        <position position="187"/>
    </location>
    <ligand>
        <name>Mg(2+)</name>
        <dbReference type="ChEBI" id="CHEBI:18420"/>
        <label>1</label>
        <note>catalytic</note>
    </ligand>
</feature>
<comment type="cofactor">
    <cofactor evidence="1 5">
        <name>Mg(2+)</name>
        <dbReference type="ChEBI" id="CHEBI:18420"/>
    </cofactor>
</comment>
<dbReference type="KEGG" id="nli:G3M70_15155"/>
<organism evidence="6 7">
    <name type="scientific">Candidatus Nitronauta litoralis</name>
    <dbReference type="NCBI Taxonomy" id="2705533"/>
    <lineage>
        <taxon>Bacteria</taxon>
        <taxon>Pseudomonadati</taxon>
        <taxon>Nitrospinota/Tectimicrobiota group</taxon>
        <taxon>Nitrospinota</taxon>
        <taxon>Nitrospinia</taxon>
        <taxon>Nitrospinales</taxon>
        <taxon>Nitrospinaceae</taxon>
        <taxon>Candidatus Nitronauta</taxon>
    </lineage>
</organism>
<dbReference type="PRINTS" id="PR00377">
    <property type="entry name" value="IMPHPHTASES"/>
</dbReference>
<keyword evidence="3" id="KW-0378">Hydrolase</keyword>
<evidence type="ECO:0000256" key="1">
    <source>
        <dbReference type="ARBA" id="ARBA00001946"/>
    </source>
</evidence>
<dbReference type="Pfam" id="PF00459">
    <property type="entry name" value="Inositol_P"/>
    <property type="match status" value="1"/>
</dbReference>
<protein>
    <recommendedName>
        <fullName evidence="8">Histidinol-phosphatase</fullName>
    </recommendedName>
</protein>
<dbReference type="InterPro" id="IPR000760">
    <property type="entry name" value="Inositol_monophosphatase-like"/>
</dbReference>
<feature type="binding site" evidence="5">
    <location>
        <position position="64"/>
    </location>
    <ligand>
        <name>Mg(2+)</name>
        <dbReference type="ChEBI" id="CHEBI:18420"/>
        <label>1</label>
        <note>catalytic</note>
    </ligand>
</feature>
<accession>A0A7T0BZM2</accession>
<dbReference type="GO" id="GO:0007165">
    <property type="term" value="P:signal transduction"/>
    <property type="evidence" value="ECO:0007669"/>
    <property type="project" value="TreeGrafter"/>
</dbReference>
<dbReference type="GO" id="GO:0046872">
    <property type="term" value="F:metal ion binding"/>
    <property type="evidence" value="ECO:0007669"/>
    <property type="project" value="UniProtKB-KW"/>
</dbReference>
<evidence type="ECO:0000256" key="5">
    <source>
        <dbReference type="PIRSR" id="PIRSR600760-2"/>
    </source>
</evidence>
<dbReference type="Proteomes" id="UP000594688">
    <property type="component" value="Chromosome"/>
</dbReference>
<keyword evidence="4 5" id="KW-0460">Magnesium</keyword>
<feature type="binding site" evidence="5">
    <location>
        <position position="46"/>
    </location>
    <ligand>
        <name>Mg(2+)</name>
        <dbReference type="ChEBI" id="CHEBI:18420"/>
        <label>1</label>
        <note>catalytic</note>
    </ligand>
</feature>
<keyword evidence="2 5" id="KW-0479">Metal-binding</keyword>
<name>A0A7T0BZM2_9BACT</name>
<dbReference type="FunFam" id="3.30.540.10:FF:000003">
    <property type="entry name" value="Inositol-1-monophosphatase"/>
    <property type="match status" value="1"/>
</dbReference>
<dbReference type="Gene3D" id="3.40.190.80">
    <property type="match status" value="1"/>
</dbReference>
<evidence type="ECO:0000256" key="4">
    <source>
        <dbReference type="ARBA" id="ARBA00022842"/>
    </source>
</evidence>
<evidence type="ECO:0008006" key="8">
    <source>
        <dbReference type="Google" id="ProtNLM"/>
    </source>
</evidence>
<reference evidence="6 7" key="1">
    <citation type="submission" date="2020-02" db="EMBL/GenBank/DDBJ databases">
        <title>Genomic and physiological characterization of two novel Nitrospinaceae genera.</title>
        <authorList>
            <person name="Mueller A.J."/>
            <person name="Jung M.-Y."/>
            <person name="Strachan C.R."/>
            <person name="Herbold C.W."/>
            <person name="Kirkegaard R.H."/>
            <person name="Daims H."/>
        </authorList>
    </citation>
    <scope>NUCLEOTIDE SEQUENCE [LARGE SCALE GENOMIC DNA]</scope>
    <source>
        <strain evidence="6">EB</strain>
    </source>
</reference>
<evidence type="ECO:0000313" key="7">
    <source>
        <dbReference type="Proteomes" id="UP000594688"/>
    </source>
</evidence>
<dbReference type="PROSITE" id="PS00629">
    <property type="entry name" value="IMP_1"/>
    <property type="match status" value="1"/>
</dbReference>
<dbReference type="PANTHER" id="PTHR20854:SF4">
    <property type="entry name" value="INOSITOL-1-MONOPHOSPHATASE-RELATED"/>
    <property type="match status" value="1"/>
</dbReference>
<feature type="binding site" evidence="5">
    <location>
        <position position="65"/>
    </location>
    <ligand>
        <name>Mg(2+)</name>
        <dbReference type="ChEBI" id="CHEBI:18420"/>
        <label>1</label>
        <note>catalytic</note>
    </ligand>
</feature>
<evidence type="ECO:0000256" key="2">
    <source>
        <dbReference type="ARBA" id="ARBA00022723"/>
    </source>
</evidence>
<dbReference type="EMBL" id="CP048685">
    <property type="protein sequence ID" value="QPJ63838.1"/>
    <property type="molecule type" value="Genomic_DNA"/>
</dbReference>
<evidence type="ECO:0000256" key="3">
    <source>
        <dbReference type="ARBA" id="ARBA00022801"/>
    </source>
</evidence>